<evidence type="ECO:0000313" key="3">
    <source>
        <dbReference type="Proteomes" id="UP001348817"/>
    </source>
</evidence>
<proteinExistence type="predicted"/>
<sequence length="45" mass="5219">MPNMPDFLFNKDYPRKEQKKGKKREERSLYSRLGAGGRGCLLTCV</sequence>
<dbReference type="EMBL" id="AP025322">
    <property type="protein sequence ID" value="BDD12924.1"/>
    <property type="molecule type" value="Genomic_DNA"/>
</dbReference>
<geneLocation type="plasmid" evidence="2 3">
    <name>pFA8</name>
</geneLocation>
<gene>
    <name evidence="2" type="ORF">FUAX_53560</name>
</gene>
<reference evidence="2 3" key="1">
    <citation type="submission" date="2021-12" db="EMBL/GenBank/DDBJ databases">
        <title>Genome sequencing of bacteria with rrn-lacking chromosome and rrn-plasmid.</title>
        <authorList>
            <person name="Anda M."/>
            <person name="Iwasaki W."/>
        </authorList>
    </citation>
    <scope>NUCLEOTIDE SEQUENCE [LARGE SCALE GENOMIC DNA]</scope>
    <source>
        <strain evidence="2 3">DSM 100852</strain>
        <plasmid evidence="2 3">pFA8</plasmid>
    </source>
</reference>
<name>A0AAU9D2W5_9BACT</name>
<accession>A0AAU9D2W5</accession>
<evidence type="ECO:0000313" key="2">
    <source>
        <dbReference type="EMBL" id="BDD12924.1"/>
    </source>
</evidence>
<dbReference type="Proteomes" id="UP001348817">
    <property type="component" value="Plasmid pFA8"/>
</dbReference>
<evidence type="ECO:0000256" key="1">
    <source>
        <dbReference type="SAM" id="MobiDB-lite"/>
    </source>
</evidence>
<dbReference type="AlphaFoldDB" id="A0AAU9D2W5"/>
<keyword evidence="3" id="KW-1185">Reference proteome</keyword>
<dbReference type="KEGG" id="fax:FUAX_53560"/>
<protein>
    <submittedName>
        <fullName evidence="2">Uncharacterized protein</fullName>
    </submittedName>
</protein>
<keyword evidence="2" id="KW-0614">Plasmid</keyword>
<organism evidence="2 3">
    <name type="scientific">Fulvitalea axinellae</name>
    <dbReference type="NCBI Taxonomy" id="1182444"/>
    <lineage>
        <taxon>Bacteria</taxon>
        <taxon>Pseudomonadati</taxon>
        <taxon>Bacteroidota</taxon>
        <taxon>Cytophagia</taxon>
        <taxon>Cytophagales</taxon>
        <taxon>Persicobacteraceae</taxon>
        <taxon>Fulvitalea</taxon>
    </lineage>
</organism>
<feature type="region of interest" description="Disordered" evidence="1">
    <location>
        <begin position="1"/>
        <end position="28"/>
    </location>
</feature>